<evidence type="ECO:0000256" key="2">
    <source>
        <dbReference type="ARBA" id="ARBA00010245"/>
    </source>
</evidence>
<dbReference type="AlphaFoldDB" id="A0AAW4YDI1"/>
<comment type="similarity">
    <text evidence="2">Belongs to the peptidase C47 family.</text>
</comment>
<evidence type="ECO:0000256" key="4">
    <source>
        <dbReference type="ARBA" id="ARBA00022670"/>
    </source>
</evidence>
<reference evidence="9" key="1">
    <citation type="journal article" date="2021" name="Front Med (Lausanne)">
        <title>The Prevalence and Determinants of Fusidic Acid Resistance Among Methicillin-Resistant Staphylococcus aureus Clinical Isolates in China.</title>
        <authorList>
            <person name="Zhao H."/>
            <person name="Wang X."/>
            <person name="Wang B."/>
            <person name="Xu Y."/>
            <person name="Rao L."/>
            <person name="Wan B."/>
            <person name="Guo Y."/>
            <person name="Wu X."/>
            <person name="Yu J."/>
            <person name="Chen L."/>
            <person name="Li M."/>
            <person name="Yu F."/>
        </authorList>
    </citation>
    <scope>NUCLEOTIDE SEQUENCE</scope>
    <source>
        <strain evidence="9">NC-4</strain>
    </source>
</reference>
<dbReference type="InterPro" id="IPR038765">
    <property type="entry name" value="Papain-like_cys_pep_sf"/>
</dbReference>
<dbReference type="GO" id="GO:0005576">
    <property type="term" value="C:extracellular region"/>
    <property type="evidence" value="ECO:0007669"/>
    <property type="project" value="UniProtKB-SubCell"/>
</dbReference>
<evidence type="ECO:0000256" key="8">
    <source>
        <dbReference type="ARBA" id="ARBA00023145"/>
    </source>
</evidence>
<evidence type="ECO:0000256" key="3">
    <source>
        <dbReference type="ARBA" id="ARBA00022525"/>
    </source>
</evidence>
<dbReference type="GO" id="GO:0006508">
    <property type="term" value="P:proteolysis"/>
    <property type="evidence" value="ECO:0007669"/>
    <property type="project" value="UniProtKB-KW"/>
</dbReference>
<evidence type="ECO:0000256" key="1">
    <source>
        <dbReference type="ARBA" id="ARBA00004613"/>
    </source>
</evidence>
<evidence type="ECO:0000313" key="10">
    <source>
        <dbReference type="Proteomes" id="UP001200271"/>
    </source>
</evidence>
<keyword evidence="6" id="KW-0788">Thiol protease</keyword>
<dbReference type="InterPro" id="IPR008750">
    <property type="entry name" value="Peptidase_C47"/>
</dbReference>
<accession>A0AAW4YDI1</accession>
<sequence>PRLEDKKLKKTESIPTGNNVTQLKQKASVTMPTSQFKSNNYTYNEQYINKLENFKIRETQGNNGWCAGYTMSELLNATY</sequence>
<feature type="non-terminal residue" evidence="9">
    <location>
        <position position="1"/>
    </location>
</feature>
<name>A0AAW4YDI1_STAAU</name>
<organism evidence="9 10">
    <name type="scientific">Staphylococcus aureus</name>
    <dbReference type="NCBI Taxonomy" id="1280"/>
    <lineage>
        <taxon>Bacteria</taxon>
        <taxon>Bacillati</taxon>
        <taxon>Bacillota</taxon>
        <taxon>Bacilli</taxon>
        <taxon>Bacillales</taxon>
        <taxon>Staphylococcaceae</taxon>
        <taxon>Staphylococcus</taxon>
    </lineage>
</organism>
<keyword evidence="7" id="KW-0843">Virulence</keyword>
<evidence type="ECO:0000256" key="5">
    <source>
        <dbReference type="ARBA" id="ARBA00022801"/>
    </source>
</evidence>
<reference evidence="9" key="2">
    <citation type="submission" date="2023-08" db="EMBL/GenBank/DDBJ databases">
        <authorList>
            <person name="Zhao H."/>
            <person name="Wang X."/>
        </authorList>
    </citation>
    <scope>NUCLEOTIDE SEQUENCE</scope>
    <source>
        <strain evidence="9">NC-4</strain>
    </source>
</reference>
<keyword evidence="5" id="KW-0378">Hydrolase</keyword>
<dbReference type="GO" id="GO:0008234">
    <property type="term" value="F:cysteine-type peptidase activity"/>
    <property type="evidence" value="ECO:0007669"/>
    <property type="project" value="UniProtKB-KW"/>
</dbReference>
<keyword evidence="4 9" id="KW-0645">Protease</keyword>
<dbReference type="Pfam" id="PF05543">
    <property type="entry name" value="Peptidase_C47"/>
    <property type="match status" value="1"/>
</dbReference>
<evidence type="ECO:0000313" key="9">
    <source>
        <dbReference type="EMBL" id="MCE3364191.1"/>
    </source>
</evidence>
<dbReference type="EMBL" id="JAIUEN010000621">
    <property type="protein sequence ID" value="MCE3364191.1"/>
    <property type="molecule type" value="Genomic_DNA"/>
</dbReference>
<evidence type="ECO:0000256" key="7">
    <source>
        <dbReference type="ARBA" id="ARBA00023026"/>
    </source>
</evidence>
<comment type="caution">
    <text evidence="9">The sequence shown here is derived from an EMBL/GenBank/DDBJ whole genome shotgun (WGS) entry which is preliminary data.</text>
</comment>
<dbReference type="Proteomes" id="UP001200271">
    <property type="component" value="Unassembled WGS sequence"/>
</dbReference>
<proteinExistence type="inferred from homology"/>
<protein>
    <submittedName>
        <fullName evidence="9">Cysteine protease</fullName>
    </submittedName>
</protein>
<dbReference type="SUPFAM" id="SSF54001">
    <property type="entry name" value="Cysteine proteinases"/>
    <property type="match status" value="1"/>
</dbReference>
<gene>
    <name evidence="9" type="ORF">LB359_18390</name>
</gene>
<keyword evidence="8" id="KW-0865">Zymogen</keyword>
<feature type="non-terminal residue" evidence="9">
    <location>
        <position position="79"/>
    </location>
</feature>
<evidence type="ECO:0000256" key="6">
    <source>
        <dbReference type="ARBA" id="ARBA00022807"/>
    </source>
</evidence>
<keyword evidence="3" id="KW-0964">Secreted</keyword>
<comment type="subcellular location">
    <subcellularLocation>
        <location evidence="1">Secreted</location>
    </subcellularLocation>
</comment>
<dbReference type="Gene3D" id="3.90.70.10">
    <property type="entry name" value="Cysteine proteinases"/>
    <property type="match status" value="1"/>
</dbReference>